<name>A0A0F9I4L4_9ZZZZ</name>
<organism evidence="1">
    <name type="scientific">marine sediment metagenome</name>
    <dbReference type="NCBI Taxonomy" id="412755"/>
    <lineage>
        <taxon>unclassified sequences</taxon>
        <taxon>metagenomes</taxon>
        <taxon>ecological metagenomes</taxon>
    </lineage>
</organism>
<comment type="caution">
    <text evidence="1">The sequence shown here is derived from an EMBL/GenBank/DDBJ whole genome shotgun (WGS) entry which is preliminary data.</text>
</comment>
<sequence length="87" mass="9971">MNWSVGDRAIFVSVEGDALHKELYGEECYLMQLMGPMGICPCAWRVRFSSVEMCVAQVCLRPIEEKYDGMELTTWSECPFKPQELVT</sequence>
<evidence type="ECO:0000313" key="1">
    <source>
        <dbReference type="EMBL" id="KKM22561.1"/>
    </source>
</evidence>
<proteinExistence type="predicted"/>
<accession>A0A0F9I4L4</accession>
<reference evidence="1" key="1">
    <citation type="journal article" date="2015" name="Nature">
        <title>Complex archaea that bridge the gap between prokaryotes and eukaryotes.</title>
        <authorList>
            <person name="Spang A."/>
            <person name="Saw J.H."/>
            <person name="Jorgensen S.L."/>
            <person name="Zaremba-Niedzwiedzka K."/>
            <person name="Martijn J."/>
            <person name="Lind A.E."/>
            <person name="van Eijk R."/>
            <person name="Schleper C."/>
            <person name="Guy L."/>
            <person name="Ettema T.J."/>
        </authorList>
    </citation>
    <scope>NUCLEOTIDE SEQUENCE</scope>
</reference>
<gene>
    <name evidence="1" type="ORF">LCGC14_1624000</name>
</gene>
<dbReference type="AlphaFoldDB" id="A0A0F9I4L4"/>
<dbReference type="EMBL" id="LAZR01013308">
    <property type="protein sequence ID" value="KKM22561.1"/>
    <property type="molecule type" value="Genomic_DNA"/>
</dbReference>
<protein>
    <submittedName>
        <fullName evidence="1">Uncharacterized protein</fullName>
    </submittedName>
</protein>